<dbReference type="OrthoDB" id="5296884at2"/>
<organism evidence="1 2">
    <name type="scientific">Nitrosomonas aestuarii</name>
    <dbReference type="NCBI Taxonomy" id="52441"/>
    <lineage>
        <taxon>Bacteria</taxon>
        <taxon>Pseudomonadati</taxon>
        <taxon>Pseudomonadota</taxon>
        <taxon>Betaproteobacteria</taxon>
        <taxon>Nitrosomonadales</taxon>
        <taxon>Nitrosomonadaceae</taxon>
        <taxon>Nitrosomonas</taxon>
    </lineage>
</organism>
<evidence type="ECO:0000313" key="2">
    <source>
        <dbReference type="Proteomes" id="UP000199533"/>
    </source>
</evidence>
<accession>A0A1I4GE58</accession>
<dbReference type="Proteomes" id="UP000199533">
    <property type="component" value="Unassembled WGS sequence"/>
</dbReference>
<dbReference type="SUPFAM" id="SSF53254">
    <property type="entry name" value="Phosphoglycerate mutase-like"/>
    <property type="match status" value="1"/>
</dbReference>
<dbReference type="InterPro" id="IPR050275">
    <property type="entry name" value="PGM_Phosphatase"/>
</dbReference>
<dbReference type="InterPro" id="IPR013078">
    <property type="entry name" value="His_Pase_superF_clade-1"/>
</dbReference>
<dbReference type="InterPro" id="IPR029033">
    <property type="entry name" value="His_PPase_superfam"/>
</dbReference>
<gene>
    <name evidence="1" type="ORF">SAMN05216302_10536</name>
</gene>
<proteinExistence type="predicted"/>
<reference evidence="2" key="1">
    <citation type="submission" date="2016-10" db="EMBL/GenBank/DDBJ databases">
        <authorList>
            <person name="Varghese N."/>
            <person name="Submissions S."/>
        </authorList>
    </citation>
    <scope>NUCLEOTIDE SEQUENCE [LARGE SCALE GENOMIC DNA]</scope>
    <source>
        <strain evidence="2">Nm69</strain>
    </source>
</reference>
<dbReference type="EMBL" id="FOSP01000053">
    <property type="protein sequence ID" value="SFL28295.1"/>
    <property type="molecule type" value="Genomic_DNA"/>
</dbReference>
<dbReference type="GO" id="GO:0016791">
    <property type="term" value="F:phosphatase activity"/>
    <property type="evidence" value="ECO:0007669"/>
    <property type="project" value="TreeGrafter"/>
</dbReference>
<dbReference type="AlphaFoldDB" id="A0A1I4GE58"/>
<dbReference type="PANTHER" id="PTHR48100">
    <property type="entry name" value="BROAD-SPECIFICITY PHOSPHATASE YOR283W-RELATED"/>
    <property type="match status" value="1"/>
</dbReference>
<dbReference type="RefSeq" id="WP_090703135.1">
    <property type="nucleotide sequence ID" value="NZ_FOSP01000053.1"/>
</dbReference>
<dbReference type="SMART" id="SM00855">
    <property type="entry name" value="PGAM"/>
    <property type="match status" value="1"/>
</dbReference>
<dbReference type="CDD" id="cd07067">
    <property type="entry name" value="HP_PGM_like"/>
    <property type="match status" value="1"/>
</dbReference>
<dbReference type="Pfam" id="PF00300">
    <property type="entry name" value="His_Phos_1"/>
    <property type="match status" value="1"/>
</dbReference>
<name>A0A1I4GE58_9PROT</name>
<dbReference type="GO" id="GO:0005737">
    <property type="term" value="C:cytoplasm"/>
    <property type="evidence" value="ECO:0007669"/>
    <property type="project" value="TreeGrafter"/>
</dbReference>
<evidence type="ECO:0000313" key="1">
    <source>
        <dbReference type="EMBL" id="SFL28295.1"/>
    </source>
</evidence>
<dbReference type="STRING" id="52441.SAMN05216302_10536"/>
<protein>
    <submittedName>
        <fullName evidence="1">Probable phosphoglycerate mutase</fullName>
    </submittedName>
</protein>
<sequence length="199" mass="22277">MTETIIDLIRHGEPVGGRRYRGHAIDDPLTDKGWSQMWHAIGDYHAWQHIITSPLERCQSFAMALGKKHNITVSVEHRFKEVGFGVWEGLSHDEIKTGRAQEYRSFLQDPVSHRPQGAEALNSFIQRVASAYDETVTHYRGQHCLIVAHAGVIRAIIANIVHAAPVGLYRIKVSNGGITRIRHTETGGILEFLNGKLAD</sequence>
<dbReference type="Gene3D" id="3.40.50.1240">
    <property type="entry name" value="Phosphoglycerate mutase-like"/>
    <property type="match status" value="1"/>
</dbReference>
<keyword evidence="2" id="KW-1185">Reference proteome</keyword>
<dbReference type="PANTHER" id="PTHR48100:SF1">
    <property type="entry name" value="HISTIDINE PHOSPHATASE FAMILY PROTEIN-RELATED"/>
    <property type="match status" value="1"/>
</dbReference>